<feature type="region of interest" description="Disordered" evidence="1">
    <location>
        <begin position="59"/>
        <end position="98"/>
    </location>
</feature>
<accession>A0A9P7KCM8</accession>
<name>A0A9P7KCM8_9AGAR</name>
<evidence type="ECO:0000256" key="1">
    <source>
        <dbReference type="SAM" id="MobiDB-lite"/>
    </source>
</evidence>
<feature type="compositionally biased region" description="Basic residues" evidence="1">
    <location>
        <begin position="78"/>
        <end position="93"/>
    </location>
</feature>
<dbReference type="EMBL" id="JABCKV010000033">
    <property type="protein sequence ID" value="KAG5645733.1"/>
    <property type="molecule type" value="Genomic_DNA"/>
</dbReference>
<reference evidence="2" key="2">
    <citation type="submission" date="2021-10" db="EMBL/GenBank/DDBJ databases">
        <title>Phylogenomics reveals ancestral predisposition of the termite-cultivated fungus Termitomyces towards a domesticated lifestyle.</title>
        <authorList>
            <person name="Auxier B."/>
            <person name="Grum-Grzhimaylo A."/>
            <person name="Cardenas M.E."/>
            <person name="Lodge J.D."/>
            <person name="Laessoe T."/>
            <person name="Pedersen O."/>
            <person name="Smith M.E."/>
            <person name="Kuyper T.W."/>
            <person name="Franco-Molano E.A."/>
            <person name="Baroni T.J."/>
            <person name="Aanen D.K."/>
        </authorList>
    </citation>
    <scope>NUCLEOTIDE SEQUENCE</scope>
    <source>
        <strain evidence="2">AP01</strain>
        <tissue evidence="2">Mycelium</tissue>
    </source>
</reference>
<comment type="caution">
    <text evidence="2">The sequence shown here is derived from an EMBL/GenBank/DDBJ whole genome shotgun (WGS) entry which is preliminary data.</text>
</comment>
<organism evidence="2 3">
    <name type="scientific">Asterophora parasitica</name>
    <dbReference type="NCBI Taxonomy" id="117018"/>
    <lineage>
        <taxon>Eukaryota</taxon>
        <taxon>Fungi</taxon>
        <taxon>Dikarya</taxon>
        <taxon>Basidiomycota</taxon>
        <taxon>Agaricomycotina</taxon>
        <taxon>Agaricomycetes</taxon>
        <taxon>Agaricomycetidae</taxon>
        <taxon>Agaricales</taxon>
        <taxon>Tricholomatineae</taxon>
        <taxon>Lyophyllaceae</taxon>
        <taxon>Asterophora</taxon>
    </lineage>
</organism>
<protein>
    <submittedName>
        <fullName evidence="2">Uncharacterized protein</fullName>
    </submittedName>
</protein>
<gene>
    <name evidence="2" type="ORF">DXG03_005429</name>
</gene>
<evidence type="ECO:0000313" key="3">
    <source>
        <dbReference type="Proteomes" id="UP000775547"/>
    </source>
</evidence>
<proteinExistence type="predicted"/>
<sequence>MDTNWCLACDCHFEGAGPYCSPVCKGIPDDDDDDVLFHQITDVRDVPAYAGILAWASSIPPSSPPDHAPTPSTSRSSSKSRRSRLPKLMRPHQRAATPAMSMTVPRTVLPSSPTRPILTPQQHHFFSEASPGPSTATASLVSAPTESSLATPASTLALGRIGTLVRDWVSPPAKSKFCILAHPSPIHFAYSHYHDLPTKSSSLANPRRGRTLSRS</sequence>
<dbReference type="Proteomes" id="UP000775547">
    <property type="component" value="Unassembled WGS sequence"/>
</dbReference>
<reference evidence="2" key="1">
    <citation type="submission" date="2020-07" db="EMBL/GenBank/DDBJ databases">
        <authorList>
            <person name="Nieuwenhuis M."/>
            <person name="Van De Peppel L.J.J."/>
        </authorList>
    </citation>
    <scope>NUCLEOTIDE SEQUENCE</scope>
    <source>
        <strain evidence="2">AP01</strain>
        <tissue evidence="2">Mycelium</tissue>
    </source>
</reference>
<dbReference type="AlphaFoldDB" id="A0A9P7KCM8"/>
<evidence type="ECO:0000313" key="2">
    <source>
        <dbReference type="EMBL" id="KAG5645733.1"/>
    </source>
</evidence>
<keyword evidence="3" id="KW-1185">Reference proteome</keyword>
<dbReference type="OrthoDB" id="2210012at2759"/>